<protein>
    <submittedName>
        <fullName evidence="2">Gamma-glutamylcyclotransferase family protein</fullName>
    </submittedName>
</protein>
<gene>
    <name evidence="2" type="ORF">WG926_21760</name>
</gene>
<dbReference type="Pfam" id="PF13772">
    <property type="entry name" value="AIG2_2"/>
    <property type="match status" value="1"/>
</dbReference>
<reference evidence="2 3" key="1">
    <citation type="submission" date="2024-03" db="EMBL/GenBank/DDBJ databases">
        <title>High-quality draft genome sequencing of Tistrella sp. BH-R2-4.</title>
        <authorList>
            <person name="Dong C."/>
        </authorList>
    </citation>
    <scope>NUCLEOTIDE SEQUENCE [LARGE SCALE GENOMIC DNA]</scope>
    <source>
        <strain evidence="2 3">BH-R2-4</strain>
    </source>
</reference>
<keyword evidence="1" id="KW-0456">Lyase</keyword>
<dbReference type="InterPro" id="IPR013024">
    <property type="entry name" value="GGCT-like"/>
</dbReference>
<dbReference type="SUPFAM" id="SSF110857">
    <property type="entry name" value="Gamma-glutamyl cyclotransferase-like"/>
    <property type="match status" value="1"/>
</dbReference>
<organism evidence="2 3">
    <name type="scientific">Tistrella arctica</name>
    <dbReference type="NCBI Taxonomy" id="3133430"/>
    <lineage>
        <taxon>Bacteria</taxon>
        <taxon>Pseudomonadati</taxon>
        <taxon>Pseudomonadota</taxon>
        <taxon>Alphaproteobacteria</taxon>
        <taxon>Geminicoccales</taxon>
        <taxon>Geminicoccaceae</taxon>
        <taxon>Tistrella</taxon>
    </lineage>
</organism>
<evidence type="ECO:0000313" key="2">
    <source>
        <dbReference type="EMBL" id="MEN2990953.1"/>
    </source>
</evidence>
<dbReference type="RefSeq" id="WP_173189763.1">
    <property type="nucleotide sequence ID" value="NZ_JBBKTW010000009.1"/>
</dbReference>
<dbReference type="InterPro" id="IPR017939">
    <property type="entry name" value="G-Glutamylcylcotransferase"/>
</dbReference>
<dbReference type="Gene3D" id="3.10.490.10">
    <property type="entry name" value="Gamma-glutamyl cyclotransferase-like"/>
    <property type="match status" value="1"/>
</dbReference>
<accession>A0ABU9YQ65</accession>
<evidence type="ECO:0000256" key="1">
    <source>
        <dbReference type="ARBA" id="ARBA00023239"/>
    </source>
</evidence>
<dbReference type="PANTHER" id="PTHR12935:SF0">
    <property type="entry name" value="GAMMA-GLUTAMYLCYCLOTRANSFERASE"/>
    <property type="match status" value="1"/>
</dbReference>
<name>A0ABU9YQ65_9PROT</name>
<dbReference type="EMBL" id="JBBKTW010000009">
    <property type="protein sequence ID" value="MEN2990953.1"/>
    <property type="molecule type" value="Genomic_DNA"/>
</dbReference>
<dbReference type="Proteomes" id="UP001413721">
    <property type="component" value="Unassembled WGS sequence"/>
</dbReference>
<dbReference type="PANTHER" id="PTHR12935">
    <property type="entry name" value="GAMMA-GLUTAMYLCYCLOTRANSFERASE"/>
    <property type="match status" value="1"/>
</dbReference>
<proteinExistence type="predicted"/>
<comment type="caution">
    <text evidence="2">The sequence shown here is derived from an EMBL/GenBank/DDBJ whole genome shotgun (WGS) entry which is preliminary data.</text>
</comment>
<dbReference type="InterPro" id="IPR036568">
    <property type="entry name" value="GGCT-like_sf"/>
</dbReference>
<dbReference type="CDD" id="cd06661">
    <property type="entry name" value="GGCT_like"/>
    <property type="match status" value="1"/>
</dbReference>
<evidence type="ECO:0000313" key="3">
    <source>
        <dbReference type="Proteomes" id="UP001413721"/>
    </source>
</evidence>
<sequence>MLKATEEEIEEVREYFEWQAPDLEVTFMQKVYSEAVLNTRHDVWDIHTNKDRWWVITGGTNLYSQEQFPNMDLALTFHIGLILRIPRTAEQQTDDLRIIPFGPIFEKIEEAGIAVTQAHNLAGYQAVGVRCRETLLELIGAAQDAATWTDTPPQRANFREWAEIICNDLLPGDSNKERRGALKGALESAWTFSNWLTHSKSATWIDADMAHSLAQHATGMAMSLILRALRGVPVECPKCGSPHLEPEQGENTAAPGVLWERPRCADCGWTGRPIPIVDLEEGQLIITREGEETDACSIMTVPLRTVLKPGDATIPALKKIESGPPGPVVYFAYGSNMSTARLRERMPSCKPLGIATLPSHSLRFHKRSVDNSGKCNAFASGNDDSVIGVLFSFDPAERAKLDKAEGFGSGYEHAMVAVINDKGRRRKVLTYLASSDYVDDNLKPYGWYKDFVLAGAREHGLPREYIAECIESVEAIKDPKKAREKKQRATLVGPPR</sequence>
<keyword evidence="3" id="KW-1185">Reference proteome</keyword>